<gene>
    <name evidence="1" type="ORF">Ah1_00031</name>
</gene>
<dbReference type="Proteomes" id="UP000240934">
    <property type="component" value="Segment"/>
</dbReference>
<name>A0A2H4YEH3_9CAUD</name>
<keyword evidence="2" id="KW-1185">Reference proteome</keyword>
<sequence length="76" mass="8585">MIANNISLSINPIDLLIESNYELDLVSYMLNLKLLESGIPVIIDPLSIRSNRMVLKHGELSIVDNGLTITYTWKNK</sequence>
<evidence type="ECO:0000313" key="1">
    <source>
        <dbReference type="EMBL" id="AUE22572.1"/>
    </source>
</evidence>
<reference evidence="1 2" key="1">
    <citation type="submission" date="2017-10" db="EMBL/GenBank/DDBJ databases">
        <title>Antibacterial composition for extension of chilled fish shelf life and decreasing of risk of food-borne infections, bacteriophage strains for its preparation.</title>
        <authorList>
            <person name="Zulkarneev E.R."/>
            <person name="Aleshkin A.V."/>
            <person name="Rubalsky O.V."/>
            <person name="Kiseleva I.A."/>
            <person name="Rubalskii E.O."/>
            <person name="Lebedev S.N."/>
        </authorList>
    </citation>
    <scope>NUCLEOTIDE SEQUENCE [LARGE SCALE GENOMIC DNA]</scope>
</reference>
<proteinExistence type="predicted"/>
<evidence type="ECO:0000313" key="2">
    <source>
        <dbReference type="Proteomes" id="UP000240934"/>
    </source>
</evidence>
<dbReference type="EMBL" id="MG250483">
    <property type="protein sequence ID" value="AUE22572.1"/>
    <property type="molecule type" value="Genomic_DNA"/>
</dbReference>
<protein>
    <submittedName>
        <fullName evidence="1">Uncharacterized protein</fullName>
    </submittedName>
</protein>
<organism evidence="1 2">
    <name type="scientific">Aeromonas phage Ah1</name>
    <dbReference type="NCBI Taxonomy" id="2053701"/>
    <lineage>
        <taxon>Viruses</taxon>
        <taxon>Duplodnaviria</taxon>
        <taxon>Heunggongvirae</taxon>
        <taxon>Uroviricota</taxon>
        <taxon>Caudoviricetes</taxon>
        <taxon>Pantevenvirales</taxon>
        <taxon>Straboviridae</taxon>
        <taxon>Cinqassovirus</taxon>
        <taxon>Cinqassovirus ah1</taxon>
    </lineage>
</organism>
<accession>A0A2H4YEH3</accession>